<dbReference type="OMA" id="MCAITVE"/>
<dbReference type="EnsemblPlants" id="ORUFI07G14990.1">
    <property type="protein sequence ID" value="ORUFI07G14990.1"/>
    <property type="gene ID" value="ORUFI07G14990"/>
</dbReference>
<reference evidence="3" key="1">
    <citation type="submission" date="2013-06" db="EMBL/GenBank/DDBJ databases">
        <authorList>
            <person name="Zhao Q."/>
        </authorList>
    </citation>
    <scope>NUCLEOTIDE SEQUENCE</scope>
    <source>
        <strain evidence="3">cv. W1943</strain>
    </source>
</reference>
<dbReference type="Gramene" id="ORUFI07G14990.1">
    <property type="protein sequence ID" value="ORUFI07G14990.1"/>
    <property type="gene ID" value="ORUFI07G14990"/>
</dbReference>
<evidence type="ECO:0000313" key="3">
    <source>
        <dbReference type="Proteomes" id="UP000008022"/>
    </source>
</evidence>
<dbReference type="AlphaFoldDB" id="A0A0E0Q8E1"/>
<evidence type="ECO:0000313" key="2">
    <source>
        <dbReference type="EnsemblPlants" id="ORUFI07G14990.1"/>
    </source>
</evidence>
<name>A0A0E0Q8E1_ORYRU</name>
<proteinExistence type="predicted"/>
<dbReference type="HOGENOM" id="CLU_2626157_0_0_1"/>
<dbReference type="Proteomes" id="UP000008022">
    <property type="component" value="Unassembled WGS sequence"/>
</dbReference>
<feature type="region of interest" description="Disordered" evidence="1">
    <location>
        <begin position="20"/>
        <end position="49"/>
    </location>
</feature>
<evidence type="ECO:0000256" key="1">
    <source>
        <dbReference type="SAM" id="MobiDB-lite"/>
    </source>
</evidence>
<organism evidence="2 3">
    <name type="scientific">Oryza rufipogon</name>
    <name type="common">Brownbeard rice</name>
    <name type="synonym">Asian wild rice</name>
    <dbReference type="NCBI Taxonomy" id="4529"/>
    <lineage>
        <taxon>Eukaryota</taxon>
        <taxon>Viridiplantae</taxon>
        <taxon>Streptophyta</taxon>
        <taxon>Embryophyta</taxon>
        <taxon>Tracheophyta</taxon>
        <taxon>Spermatophyta</taxon>
        <taxon>Magnoliopsida</taxon>
        <taxon>Liliopsida</taxon>
        <taxon>Poales</taxon>
        <taxon>Poaceae</taxon>
        <taxon>BOP clade</taxon>
        <taxon>Oryzoideae</taxon>
        <taxon>Oryzeae</taxon>
        <taxon>Oryzinae</taxon>
        <taxon>Oryza</taxon>
    </lineage>
</organism>
<protein>
    <submittedName>
        <fullName evidence="2">Uncharacterized protein</fullName>
    </submittedName>
</protein>
<accession>A0A0E0Q8E1</accession>
<reference evidence="2" key="2">
    <citation type="submission" date="2015-06" db="UniProtKB">
        <authorList>
            <consortium name="EnsemblPlants"/>
        </authorList>
    </citation>
    <scope>IDENTIFICATION</scope>
</reference>
<keyword evidence="3" id="KW-1185">Reference proteome</keyword>
<sequence>MKICNSHVMEKKLLDEIDSIPEAQPLGRAPPQTPAPAEQIHRQARGAKTPHKATNLFAAPVLIDNYSMCAITVESGKRGSSAAEFK</sequence>